<keyword evidence="3" id="KW-1133">Transmembrane helix</keyword>
<dbReference type="Proteomes" id="UP000003287">
    <property type="component" value="Unassembled WGS sequence"/>
</dbReference>
<dbReference type="GO" id="GO:0005886">
    <property type="term" value="C:plasma membrane"/>
    <property type="evidence" value="ECO:0007669"/>
    <property type="project" value="UniProtKB-SubCell"/>
</dbReference>
<evidence type="ECO:0000313" key="6">
    <source>
        <dbReference type="Proteomes" id="UP000003287"/>
    </source>
</evidence>
<dbReference type="GO" id="GO:0005524">
    <property type="term" value="F:ATP binding"/>
    <property type="evidence" value="ECO:0007669"/>
    <property type="project" value="InterPro"/>
</dbReference>
<evidence type="ECO:0000256" key="1">
    <source>
        <dbReference type="ARBA" id="ARBA00004651"/>
    </source>
</evidence>
<proteinExistence type="predicted"/>
<keyword evidence="4" id="KW-0472">Membrane</keyword>
<reference evidence="5 6" key="1">
    <citation type="submission" date="2011-06" db="EMBL/GenBank/DDBJ databases">
        <authorList>
            <person name="Harkins D.M."/>
            <person name="Madupu R."/>
            <person name="Durkin A.S."/>
            <person name="Torralba M."/>
            <person name="Methe B."/>
            <person name="Sutton G.G."/>
            <person name="Nelson K.E."/>
        </authorList>
    </citation>
    <scope>NUCLEOTIDE SEQUENCE [LARGE SCALE GENOMIC DNA]</scope>
    <source>
        <strain evidence="5 6">SK1060</strain>
    </source>
</reference>
<dbReference type="AlphaFoldDB" id="F9P5S8"/>
<gene>
    <name evidence="5" type="ORF">HMPREF1042_0836</name>
</gene>
<evidence type="ECO:0000313" key="5">
    <source>
        <dbReference type="EMBL" id="EGV10865.1"/>
    </source>
</evidence>
<accession>F9P5S8</accession>
<keyword evidence="2" id="KW-0812">Transmembrane</keyword>
<sequence>MKDFYDSRSDINNQVNELMHGASLIQLYHQEKQFFQNLMQLLEK</sequence>
<comment type="subcellular location">
    <subcellularLocation>
        <location evidence="1">Cell membrane</location>
        <topology evidence="1">Multi-pass membrane protein</topology>
    </subcellularLocation>
</comment>
<name>F9P5S8_STRCV</name>
<evidence type="ECO:0000256" key="3">
    <source>
        <dbReference type="ARBA" id="ARBA00022989"/>
    </source>
</evidence>
<dbReference type="InterPro" id="IPR036640">
    <property type="entry name" value="ABC1_TM_sf"/>
</dbReference>
<evidence type="ECO:0000256" key="4">
    <source>
        <dbReference type="ARBA" id="ARBA00023136"/>
    </source>
</evidence>
<evidence type="ECO:0000256" key="2">
    <source>
        <dbReference type="ARBA" id="ARBA00022692"/>
    </source>
</evidence>
<dbReference type="EMBL" id="AFUP01000001">
    <property type="protein sequence ID" value="EGV10865.1"/>
    <property type="molecule type" value="Genomic_DNA"/>
</dbReference>
<dbReference type="SUPFAM" id="SSF90123">
    <property type="entry name" value="ABC transporter transmembrane region"/>
    <property type="match status" value="1"/>
</dbReference>
<protein>
    <submittedName>
        <fullName evidence="5">Conserved domain protein</fullName>
    </submittedName>
</protein>
<organism evidence="5 6">
    <name type="scientific">Streptococcus constellatus subsp. pharyngis SK1060 = CCUG 46377</name>
    <dbReference type="NCBI Taxonomy" id="1035184"/>
    <lineage>
        <taxon>Bacteria</taxon>
        <taxon>Bacillati</taxon>
        <taxon>Bacillota</taxon>
        <taxon>Bacilli</taxon>
        <taxon>Lactobacillales</taxon>
        <taxon>Streptococcaceae</taxon>
        <taxon>Streptococcus</taxon>
        <taxon>Streptococcus anginosus group</taxon>
    </lineage>
</organism>